<reference evidence="1 2" key="1">
    <citation type="submission" date="2024-09" db="EMBL/GenBank/DDBJ databases">
        <authorList>
            <person name="Sun Q."/>
            <person name="Mori K."/>
        </authorList>
    </citation>
    <scope>NUCLEOTIDE SEQUENCE [LARGE SCALE GENOMIC DNA]</scope>
    <source>
        <strain evidence="1 2">CCM 8543</strain>
    </source>
</reference>
<comment type="caution">
    <text evidence="1">The sequence shown here is derived from an EMBL/GenBank/DDBJ whole genome shotgun (WGS) entry which is preliminary data.</text>
</comment>
<sequence length="61" mass="6674">MTKRFAVRETGDDRWKVVYTSTGTVVTLEGSPLDDLDRHRAEECAGLLEAGELVPDPSEGP</sequence>
<organism evidence="1 2">
    <name type="scientific">Chelativorans intermedius</name>
    <dbReference type="NCBI Taxonomy" id="515947"/>
    <lineage>
        <taxon>Bacteria</taxon>
        <taxon>Pseudomonadati</taxon>
        <taxon>Pseudomonadota</taxon>
        <taxon>Alphaproteobacteria</taxon>
        <taxon>Hyphomicrobiales</taxon>
        <taxon>Phyllobacteriaceae</taxon>
        <taxon>Chelativorans</taxon>
    </lineage>
</organism>
<dbReference type="RefSeq" id="WP_261522692.1">
    <property type="nucleotide sequence ID" value="NZ_JAODNW010000036.1"/>
</dbReference>
<dbReference type="EMBL" id="JBHLXD010000049">
    <property type="protein sequence ID" value="MFC0210372.1"/>
    <property type="molecule type" value="Genomic_DNA"/>
</dbReference>
<dbReference type="Proteomes" id="UP001589755">
    <property type="component" value="Unassembled WGS sequence"/>
</dbReference>
<proteinExistence type="predicted"/>
<evidence type="ECO:0000313" key="2">
    <source>
        <dbReference type="Proteomes" id="UP001589755"/>
    </source>
</evidence>
<accession>A0ABV6DCK2</accession>
<keyword evidence="2" id="KW-1185">Reference proteome</keyword>
<name>A0ABV6DCK2_9HYPH</name>
<evidence type="ECO:0008006" key="3">
    <source>
        <dbReference type="Google" id="ProtNLM"/>
    </source>
</evidence>
<gene>
    <name evidence="1" type="ORF">ACFFJ2_18390</name>
</gene>
<protein>
    <recommendedName>
        <fullName evidence="3">DUF1508 domain-containing protein</fullName>
    </recommendedName>
</protein>
<evidence type="ECO:0000313" key="1">
    <source>
        <dbReference type="EMBL" id="MFC0210372.1"/>
    </source>
</evidence>